<evidence type="ECO:0000313" key="1">
    <source>
        <dbReference type="EMBL" id="KAJ3260832.1"/>
    </source>
</evidence>
<sequence length="72" mass="8631">MGTRQRSQFNPKRITDEYRNYFESVWKQVLERTFSTLTPEYGPKVDEYGDVDGQELDNLIFDEMKRLQVALH</sequence>
<name>A0AAD5UPC8_9FUNG</name>
<gene>
    <name evidence="1" type="ORF">HK103_007395</name>
</gene>
<proteinExistence type="predicted"/>
<dbReference type="Proteomes" id="UP001210925">
    <property type="component" value="Unassembled WGS sequence"/>
</dbReference>
<organism evidence="1 2">
    <name type="scientific">Boothiomyces macroporosus</name>
    <dbReference type="NCBI Taxonomy" id="261099"/>
    <lineage>
        <taxon>Eukaryota</taxon>
        <taxon>Fungi</taxon>
        <taxon>Fungi incertae sedis</taxon>
        <taxon>Chytridiomycota</taxon>
        <taxon>Chytridiomycota incertae sedis</taxon>
        <taxon>Chytridiomycetes</taxon>
        <taxon>Rhizophydiales</taxon>
        <taxon>Terramycetaceae</taxon>
        <taxon>Boothiomyces</taxon>
    </lineage>
</organism>
<dbReference type="AlphaFoldDB" id="A0AAD5UPC8"/>
<protein>
    <submittedName>
        <fullName evidence="1">Uncharacterized protein</fullName>
    </submittedName>
</protein>
<evidence type="ECO:0000313" key="2">
    <source>
        <dbReference type="Proteomes" id="UP001210925"/>
    </source>
</evidence>
<reference evidence="1" key="1">
    <citation type="submission" date="2020-05" db="EMBL/GenBank/DDBJ databases">
        <title>Phylogenomic resolution of chytrid fungi.</title>
        <authorList>
            <person name="Stajich J.E."/>
            <person name="Amses K."/>
            <person name="Simmons R."/>
            <person name="Seto K."/>
            <person name="Myers J."/>
            <person name="Bonds A."/>
            <person name="Quandt C.A."/>
            <person name="Barry K."/>
            <person name="Liu P."/>
            <person name="Grigoriev I."/>
            <person name="Longcore J.E."/>
            <person name="James T.Y."/>
        </authorList>
    </citation>
    <scope>NUCLEOTIDE SEQUENCE</scope>
    <source>
        <strain evidence="1">PLAUS21</strain>
    </source>
</reference>
<keyword evidence="2" id="KW-1185">Reference proteome</keyword>
<comment type="caution">
    <text evidence="1">The sequence shown here is derived from an EMBL/GenBank/DDBJ whole genome shotgun (WGS) entry which is preliminary data.</text>
</comment>
<dbReference type="EMBL" id="JADGKB010000009">
    <property type="protein sequence ID" value="KAJ3260832.1"/>
    <property type="molecule type" value="Genomic_DNA"/>
</dbReference>
<accession>A0AAD5UPC8</accession>